<reference evidence="3 4" key="1">
    <citation type="submission" date="2017-07" db="EMBL/GenBank/DDBJ databases">
        <title>Draft Genome Sequences of Select Purple Nonsulfur Bacteria.</title>
        <authorList>
            <person name="Lasarre B."/>
            <person name="Mckinlay J.B."/>
        </authorList>
    </citation>
    <scope>NUCLEOTIDE SEQUENCE [LARGE SCALE GENOMIC DNA]</scope>
    <source>
        <strain evidence="3 4">DSM 11907</strain>
    </source>
</reference>
<dbReference type="Proteomes" id="UP000248863">
    <property type="component" value="Unassembled WGS sequence"/>
</dbReference>
<sequence>MASPRPEPLLTRTYRLLGADRRFYDSASKGTLGGNRRLRIYGRLDCPNALRWIAKGHYVENRVFFADAETAVAAGYRPCAICLRADWLRFKAGETPGRA</sequence>
<dbReference type="InterPro" id="IPR035451">
    <property type="entry name" value="Ada-like_dom_sf"/>
</dbReference>
<dbReference type="GO" id="GO:0006281">
    <property type="term" value="P:DNA repair"/>
    <property type="evidence" value="ECO:0007669"/>
    <property type="project" value="InterPro"/>
</dbReference>
<gene>
    <name evidence="3" type="ORF">CH338_23930</name>
</gene>
<dbReference type="InterPro" id="IPR004026">
    <property type="entry name" value="Ada_DNA_repair_Zn-bd"/>
</dbReference>
<dbReference type="Gene3D" id="3.40.10.10">
    <property type="entry name" value="DNA Methylphosphotriester Repair Domain"/>
    <property type="match status" value="1"/>
</dbReference>
<keyword evidence="4" id="KW-1185">Reference proteome</keyword>
<dbReference type="Pfam" id="PF02805">
    <property type="entry name" value="Ada_Zn_binding"/>
    <property type="match status" value="1"/>
</dbReference>
<dbReference type="GO" id="GO:0008270">
    <property type="term" value="F:zinc ion binding"/>
    <property type="evidence" value="ECO:0007669"/>
    <property type="project" value="InterPro"/>
</dbReference>
<dbReference type="GO" id="GO:0008168">
    <property type="term" value="F:methyltransferase activity"/>
    <property type="evidence" value="ECO:0007669"/>
    <property type="project" value="InterPro"/>
</dbReference>
<proteinExistence type="predicted"/>
<dbReference type="EMBL" id="NPEU01000414">
    <property type="protein sequence ID" value="RAI32606.1"/>
    <property type="molecule type" value="Genomic_DNA"/>
</dbReference>
<comment type="caution">
    <text evidence="3">The sequence shown here is derived from an EMBL/GenBank/DDBJ whole genome shotgun (WGS) entry which is preliminary data.</text>
</comment>
<feature type="domain" description="Ada DNA repair metal-binding" evidence="2">
    <location>
        <begin position="33"/>
        <end position="82"/>
    </location>
</feature>
<keyword evidence="1" id="KW-0010">Activator</keyword>
<evidence type="ECO:0000313" key="3">
    <source>
        <dbReference type="EMBL" id="RAI32606.1"/>
    </source>
</evidence>
<dbReference type="GO" id="GO:0006355">
    <property type="term" value="P:regulation of DNA-templated transcription"/>
    <property type="evidence" value="ECO:0007669"/>
    <property type="project" value="InterPro"/>
</dbReference>
<dbReference type="OrthoDB" id="894286at2"/>
<evidence type="ECO:0000259" key="2">
    <source>
        <dbReference type="Pfam" id="PF02805"/>
    </source>
</evidence>
<protein>
    <submittedName>
        <fullName evidence="3">Metal-binding protein</fullName>
    </submittedName>
</protein>
<accession>A0A327K415</accession>
<evidence type="ECO:0000313" key="4">
    <source>
        <dbReference type="Proteomes" id="UP000248863"/>
    </source>
</evidence>
<dbReference type="AlphaFoldDB" id="A0A327K415"/>
<organism evidence="3 4">
    <name type="scientific">Rhodoplanes elegans</name>
    <dbReference type="NCBI Taxonomy" id="29408"/>
    <lineage>
        <taxon>Bacteria</taxon>
        <taxon>Pseudomonadati</taxon>
        <taxon>Pseudomonadota</taxon>
        <taxon>Alphaproteobacteria</taxon>
        <taxon>Hyphomicrobiales</taxon>
        <taxon>Nitrobacteraceae</taxon>
        <taxon>Rhodoplanes</taxon>
    </lineage>
</organism>
<evidence type="ECO:0000256" key="1">
    <source>
        <dbReference type="ARBA" id="ARBA00023159"/>
    </source>
</evidence>
<dbReference type="GO" id="GO:0003677">
    <property type="term" value="F:DNA binding"/>
    <property type="evidence" value="ECO:0007669"/>
    <property type="project" value="InterPro"/>
</dbReference>
<dbReference type="SUPFAM" id="SSF57884">
    <property type="entry name" value="Ada DNA repair protein, N-terminal domain (N-Ada 10)"/>
    <property type="match status" value="1"/>
</dbReference>
<name>A0A327K415_9BRAD</name>